<dbReference type="Proteomes" id="UP000694660">
    <property type="component" value="Unassembled WGS sequence"/>
</dbReference>
<dbReference type="EMBL" id="JAEKFT010000058">
    <property type="protein sequence ID" value="MBT0964159.1"/>
    <property type="molecule type" value="Genomic_DNA"/>
</dbReference>
<proteinExistence type="predicted"/>
<evidence type="ECO:0000313" key="1">
    <source>
        <dbReference type="EMBL" id="MBT0964159.1"/>
    </source>
</evidence>
<dbReference type="AlphaFoldDB" id="A0A944DTI0"/>
<dbReference type="Pfam" id="PF05954">
    <property type="entry name" value="Phage_GPD"/>
    <property type="match status" value="1"/>
</dbReference>
<accession>A0A944DTI0</accession>
<name>A0A944DTI0_DENI1</name>
<dbReference type="Gene3D" id="3.55.50.10">
    <property type="entry name" value="Baseplate protein-like domains"/>
    <property type="match status" value="1"/>
</dbReference>
<dbReference type="Gene3D" id="2.30.110.50">
    <property type="match status" value="1"/>
</dbReference>
<evidence type="ECO:0000313" key="2">
    <source>
        <dbReference type="Proteomes" id="UP000694660"/>
    </source>
</evidence>
<protein>
    <submittedName>
        <fullName evidence="1">Phage late control D family protein</fullName>
    </submittedName>
</protein>
<feature type="non-terminal residue" evidence="1">
    <location>
        <position position="215"/>
    </location>
</feature>
<dbReference type="RefSeq" id="WP_214364081.1">
    <property type="nucleotide sequence ID" value="NZ_JAEKFT010000058.1"/>
</dbReference>
<keyword evidence="2" id="KW-1185">Reference proteome</keyword>
<dbReference type="SUPFAM" id="SSF69279">
    <property type="entry name" value="Phage tail proteins"/>
    <property type="match status" value="1"/>
</dbReference>
<gene>
    <name evidence="1" type="ORF">I8J34_23525</name>
</gene>
<sequence>MDRHLPYAPGWSQHQRLMRLITALGDDALFAENATIRETLGPVGEHAGMRIVLDALSENAHLPLGSLLGQPVRLDLQTGLSRIERRPFHGHITAISHLGANGGFARYRLIVEPWLAFLGHNRDSFIFQQRSVIEIIDAVFERWVGQGALAPAWRWDLADPARYPKRGTTTQYQESDLAFVRRLLAEEGLFCWFEHAADDSEGTTTSFGRHTLVLA</sequence>
<organism evidence="1 2">
    <name type="scientific">Denitromonas iodatirespirans</name>
    <dbReference type="NCBI Taxonomy" id="2795389"/>
    <lineage>
        <taxon>Bacteria</taxon>
        <taxon>Pseudomonadati</taxon>
        <taxon>Pseudomonadota</taxon>
        <taxon>Betaproteobacteria</taxon>
        <taxon>Rhodocyclales</taxon>
        <taxon>Zoogloeaceae</taxon>
        <taxon>Denitromonas</taxon>
    </lineage>
</organism>
<comment type="caution">
    <text evidence="1">The sequence shown here is derived from an EMBL/GenBank/DDBJ whole genome shotgun (WGS) entry which is preliminary data.</text>
</comment>
<reference evidence="2" key="1">
    <citation type="journal article" date="2022" name="ISME J.">
        <title>Genetic and phylogenetic analysis of dissimilatory iodate-reducing bacteria identifies potential niches across the world's oceans.</title>
        <authorList>
            <person name="Reyes-Umana V."/>
            <person name="Henning Z."/>
            <person name="Lee K."/>
            <person name="Barnum T.P."/>
            <person name="Coates J.D."/>
        </authorList>
    </citation>
    <scope>NUCLEOTIDE SEQUENCE [LARGE SCALE GENOMIC DNA]</scope>
    <source>
        <strain evidence="2">IR12</strain>
    </source>
</reference>